<dbReference type="EMBL" id="NJBO01000011">
    <property type="protein sequence ID" value="TKJ42083.1"/>
    <property type="molecule type" value="Genomic_DNA"/>
</dbReference>
<keyword evidence="2" id="KW-0548">Nucleotidyltransferase</keyword>
<dbReference type="CDD" id="cd02523">
    <property type="entry name" value="PC_cytidylyltransferase"/>
    <property type="match status" value="1"/>
</dbReference>
<accession>A0A532V4F3</accession>
<dbReference type="Gene3D" id="3.90.550.10">
    <property type="entry name" value="Spore Coat Polysaccharide Biosynthesis Protein SpsA, Chain A"/>
    <property type="match status" value="1"/>
</dbReference>
<comment type="caution">
    <text evidence="4">The sequence shown here is derived from an EMBL/GenBank/DDBJ whole genome shotgun (WGS) entry which is preliminary data.</text>
</comment>
<reference evidence="4 5" key="1">
    <citation type="submission" date="2017-06" db="EMBL/GenBank/DDBJ databases">
        <title>Novel microbial phyla capable of carbon fixation and sulfur reduction in deep-sea sediments.</title>
        <authorList>
            <person name="Huang J."/>
            <person name="Baker B."/>
            <person name="Wang Y."/>
        </authorList>
    </citation>
    <scope>NUCLEOTIDE SEQUENCE [LARGE SCALE GENOMIC DNA]</scope>
    <source>
        <strain evidence="4">B3_TA06</strain>
    </source>
</reference>
<keyword evidence="1 4" id="KW-0808">Transferase</keyword>
<organism evidence="4 5">
    <name type="scientific">candidate division TA06 bacterium B3_TA06</name>
    <dbReference type="NCBI Taxonomy" id="2012487"/>
    <lineage>
        <taxon>Bacteria</taxon>
        <taxon>Bacteria division TA06</taxon>
    </lineage>
</organism>
<dbReference type="GO" id="GO:0016779">
    <property type="term" value="F:nucleotidyltransferase activity"/>
    <property type="evidence" value="ECO:0007669"/>
    <property type="project" value="UniProtKB-KW"/>
</dbReference>
<protein>
    <submittedName>
        <fullName evidence="4">Nucleotidyltransferase</fullName>
    </submittedName>
</protein>
<evidence type="ECO:0000256" key="1">
    <source>
        <dbReference type="ARBA" id="ARBA00022679"/>
    </source>
</evidence>
<evidence type="ECO:0000313" key="4">
    <source>
        <dbReference type="EMBL" id="TKJ42083.1"/>
    </source>
</evidence>
<evidence type="ECO:0000313" key="5">
    <source>
        <dbReference type="Proteomes" id="UP000317778"/>
    </source>
</evidence>
<dbReference type="Proteomes" id="UP000317778">
    <property type="component" value="Unassembled WGS sequence"/>
</dbReference>
<evidence type="ECO:0000256" key="2">
    <source>
        <dbReference type="ARBA" id="ARBA00022695"/>
    </source>
</evidence>
<sequence length="274" mass="30764">MACGASTHIYDLWGELPLWDQRPCNQDQDEAKPMKTIILAGGEGRRLYPLTADKPKALLDVGGRTILERSLESFRSAGIGHEEIIILSGHAAGRLKEAAPECRFIHNEIYASTNNIYSLWLAHEELAGEEFLLLNSDVLFAPRMVKGILSADKESILMVDDVHPLAEEEMRVMVDEDKRITAISKELDPKVSEGEYIGLARFGKGFSKAFFEKMDEMIDAGQTDVWYEQAIAQILDEHPLYALSTKGLPWIEIDTFEDLARAEEVARAIEREEA</sequence>
<feature type="domain" description="MobA-like NTP transferase" evidence="3">
    <location>
        <begin position="37"/>
        <end position="151"/>
    </location>
</feature>
<dbReference type="PANTHER" id="PTHR43584">
    <property type="entry name" value="NUCLEOTIDYL TRANSFERASE"/>
    <property type="match status" value="1"/>
</dbReference>
<dbReference type="InterPro" id="IPR025877">
    <property type="entry name" value="MobA-like_NTP_Trfase"/>
</dbReference>
<dbReference type="SUPFAM" id="SSF53448">
    <property type="entry name" value="Nucleotide-diphospho-sugar transferases"/>
    <property type="match status" value="1"/>
</dbReference>
<gene>
    <name evidence="4" type="ORF">CEE36_07620</name>
</gene>
<dbReference type="InterPro" id="IPR029044">
    <property type="entry name" value="Nucleotide-diphossugar_trans"/>
</dbReference>
<name>A0A532V4F3_UNCT6</name>
<dbReference type="Pfam" id="PF12804">
    <property type="entry name" value="NTP_transf_3"/>
    <property type="match status" value="1"/>
</dbReference>
<dbReference type="PANTHER" id="PTHR43584:SF5">
    <property type="entry name" value="PROTEIN LICC"/>
    <property type="match status" value="1"/>
</dbReference>
<proteinExistence type="predicted"/>
<evidence type="ECO:0000259" key="3">
    <source>
        <dbReference type="Pfam" id="PF12804"/>
    </source>
</evidence>
<dbReference type="InterPro" id="IPR050065">
    <property type="entry name" value="GlmU-like"/>
</dbReference>
<dbReference type="AlphaFoldDB" id="A0A532V4F3"/>